<dbReference type="EMBL" id="MN740625">
    <property type="protein sequence ID" value="QHS78939.1"/>
    <property type="molecule type" value="Genomic_DNA"/>
</dbReference>
<organism evidence="3">
    <name type="scientific">viral metagenome</name>
    <dbReference type="NCBI Taxonomy" id="1070528"/>
    <lineage>
        <taxon>unclassified sequences</taxon>
        <taxon>metagenomes</taxon>
        <taxon>organismal metagenomes</taxon>
    </lineage>
</organism>
<protein>
    <submittedName>
        <fullName evidence="3">Uncharacterized protein</fullName>
    </submittedName>
</protein>
<evidence type="ECO:0000256" key="1">
    <source>
        <dbReference type="SAM" id="Coils"/>
    </source>
</evidence>
<feature type="region of interest" description="Disordered" evidence="2">
    <location>
        <begin position="398"/>
        <end position="426"/>
    </location>
</feature>
<evidence type="ECO:0000256" key="2">
    <source>
        <dbReference type="SAM" id="MobiDB-lite"/>
    </source>
</evidence>
<dbReference type="AlphaFoldDB" id="A0A6C0AGN3"/>
<feature type="compositionally biased region" description="Basic and acidic residues" evidence="2">
    <location>
        <begin position="417"/>
        <end position="426"/>
    </location>
</feature>
<feature type="coiled-coil region" evidence="1">
    <location>
        <begin position="90"/>
        <end position="120"/>
    </location>
</feature>
<sequence>MAIRESDRGYHTRVFSITSKTIGTKQICIGQKYVEKGHDRYNVYPVVNGAVGGTIGYYQVDQDTPVTDSQGVDFDVARFGEPIWTDIGKSKQMDKEKVEKKETAKDAEIEKDEIAEAEEDVAEPVEPNANFKNIKTLSTKVGNCFYETVTCALSEPPDYKTSEEKVAALRKQLGEYITSVDKLPDLVARYNNYVPGLMKDDWLYGKYYRYRDEEGWDREDIEKEMENEREKEGIDEKRLNMEDFEGYEPYDEVPDYLDEVFQTEFNDYFQGRKDLKDDEIKAIFLEQMNTPGIYANEFIVTNYQEMTNTKMLFVKHEKLNYDRGRVGVQDFEFAKFTTYQEKTLDENTKFIISDYEDMGHFSLLVQIDPPLGVFQQNTLPVEVQQLLAQIEEKKDLEKMKAKAPLKPAKKRTLKKKTGGERTTRRK</sequence>
<proteinExistence type="predicted"/>
<evidence type="ECO:0000313" key="3">
    <source>
        <dbReference type="EMBL" id="QHS78939.1"/>
    </source>
</evidence>
<feature type="compositionally biased region" description="Basic residues" evidence="2">
    <location>
        <begin position="401"/>
        <end position="416"/>
    </location>
</feature>
<accession>A0A6C0AGN3</accession>
<keyword evidence="1" id="KW-0175">Coiled coil</keyword>
<reference evidence="3" key="1">
    <citation type="journal article" date="2020" name="Nature">
        <title>Giant virus diversity and host interactions through global metagenomics.</title>
        <authorList>
            <person name="Schulz F."/>
            <person name="Roux S."/>
            <person name="Paez-Espino D."/>
            <person name="Jungbluth S."/>
            <person name="Walsh D.A."/>
            <person name="Denef V.J."/>
            <person name="McMahon K.D."/>
            <person name="Konstantinidis K.T."/>
            <person name="Eloe-Fadrosh E.A."/>
            <person name="Kyrpides N.C."/>
            <person name="Woyke T."/>
        </authorList>
    </citation>
    <scope>NUCLEOTIDE SEQUENCE</scope>
    <source>
        <strain evidence="3">GVMAG-S-1035118-87</strain>
    </source>
</reference>
<name>A0A6C0AGN3_9ZZZZ</name>